<proteinExistence type="inferred from homology"/>
<organism evidence="3 4">
    <name type="scientific">Endosaccharibacter trunci</name>
    <dbReference type="NCBI Taxonomy" id="2812733"/>
    <lineage>
        <taxon>Bacteria</taxon>
        <taxon>Pseudomonadati</taxon>
        <taxon>Pseudomonadota</taxon>
        <taxon>Alphaproteobacteria</taxon>
        <taxon>Acetobacterales</taxon>
        <taxon>Acetobacteraceae</taxon>
        <taxon>Endosaccharibacter</taxon>
    </lineage>
</organism>
<dbReference type="PANTHER" id="PTHR30024">
    <property type="entry name" value="ALIPHATIC SULFONATES-BINDING PROTEIN-RELATED"/>
    <property type="match status" value="1"/>
</dbReference>
<dbReference type="EMBL" id="JAMSKV010000004">
    <property type="protein sequence ID" value="MCQ8278125.1"/>
    <property type="molecule type" value="Genomic_DNA"/>
</dbReference>
<feature type="domain" description="Solute-binding protein family 3/N-terminal" evidence="2">
    <location>
        <begin position="56"/>
        <end position="268"/>
    </location>
</feature>
<protein>
    <submittedName>
        <fullName evidence="3">Transporter substrate-binding domain-containing protein</fullName>
    </submittedName>
</protein>
<name>A0ABT1W5G6_9PROT</name>
<comment type="similarity">
    <text evidence="1">Belongs to the bacterial solute-binding protein SsuA/TauA family.</text>
</comment>
<sequence length="340" mass="36095">MRDSARRGAAFEAWHRHRASLAHSRLRARRRIATAALLAAALFGGYARARAADEASLRVADQKGLVHALLDASHALDGAPYHIDWSEFENAAPLLQAINADAVDTGIAGDGPFLFAFGAGQDVRATQAVLPRAGGRAVAIVVPSGSPIRTLADLAGRRIATTRGSIGHELLLALEQDGRLRSPGPLVTLSPAQAAAALRAGSVAAWSTWEPYVALTEAQGGHRIADGTGVLANYAFQVSNHRAIAEKHALLQDFYHRLALAYAWGNDHPDQYAAIWSRQVGMPLALSVQVADEMRTHAAPIGDDIIAAEQKALDSYRVAGILPPGAARPLSEAFDRSFTP</sequence>
<dbReference type="Proteomes" id="UP001524587">
    <property type="component" value="Unassembled WGS sequence"/>
</dbReference>
<comment type="caution">
    <text evidence="3">The sequence shown here is derived from an EMBL/GenBank/DDBJ whole genome shotgun (WGS) entry which is preliminary data.</text>
</comment>
<evidence type="ECO:0000256" key="1">
    <source>
        <dbReference type="ARBA" id="ARBA00010742"/>
    </source>
</evidence>
<evidence type="ECO:0000313" key="4">
    <source>
        <dbReference type="Proteomes" id="UP001524587"/>
    </source>
</evidence>
<dbReference type="SUPFAM" id="SSF53850">
    <property type="entry name" value="Periplasmic binding protein-like II"/>
    <property type="match status" value="1"/>
</dbReference>
<dbReference type="Pfam" id="PF09084">
    <property type="entry name" value="NMT1"/>
    <property type="match status" value="1"/>
</dbReference>
<gene>
    <name evidence="3" type="ORF">NFI95_06645</name>
</gene>
<evidence type="ECO:0000313" key="3">
    <source>
        <dbReference type="EMBL" id="MCQ8278125.1"/>
    </source>
</evidence>
<reference evidence="3 4" key="1">
    <citation type="submission" date="2022-06" db="EMBL/GenBank/DDBJ databases">
        <title>Endosaccharibacter gen. nov., sp. nov., endophytic bacteria isolated from sugarcane.</title>
        <authorList>
            <person name="Pitiwittayakul N."/>
            <person name="Yukphan P."/>
            <person name="Charoenyingcharoen P."/>
            <person name="Tanasupawat S."/>
        </authorList>
    </citation>
    <scope>NUCLEOTIDE SEQUENCE [LARGE SCALE GENOMIC DNA]</scope>
    <source>
        <strain evidence="3 4">KSS8</strain>
    </source>
</reference>
<dbReference type="PANTHER" id="PTHR30024:SF48">
    <property type="entry name" value="ABC TRANSPORTER SUBSTRATE-BINDING PROTEIN"/>
    <property type="match status" value="1"/>
</dbReference>
<dbReference type="RefSeq" id="WP_422863584.1">
    <property type="nucleotide sequence ID" value="NZ_JAMSKV010000004.1"/>
</dbReference>
<dbReference type="Gene3D" id="3.40.190.10">
    <property type="entry name" value="Periplasmic binding protein-like II"/>
    <property type="match status" value="2"/>
</dbReference>
<dbReference type="SMART" id="SM00062">
    <property type="entry name" value="PBPb"/>
    <property type="match status" value="1"/>
</dbReference>
<dbReference type="InterPro" id="IPR015168">
    <property type="entry name" value="SsuA/THI5"/>
</dbReference>
<evidence type="ECO:0000259" key="2">
    <source>
        <dbReference type="SMART" id="SM00062"/>
    </source>
</evidence>
<dbReference type="InterPro" id="IPR001638">
    <property type="entry name" value="Solute-binding_3/MltF_N"/>
</dbReference>
<accession>A0ABT1W5G6</accession>
<keyword evidence="4" id="KW-1185">Reference proteome</keyword>